<keyword evidence="2" id="KW-0012">Acyltransferase</keyword>
<evidence type="ECO:0000256" key="1">
    <source>
        <dbReference type="ARBA" id="ARBA00022679"/>
    </source>
</evidence>
<dbReference type="EMBL" id="WKJD01000018">
    <property type="protein sequence ID" value="MRX44703.1"/>
    <property type="molecule type" value="Genomic_DNA"/>
</dbReference>
<dbReference type="PANTHER" id="PTHR43877:SF2">
    <property type="entry name" value="AMINOALKYLPHOSPHONATE N-ACETYLTRANSFERASE-RELATED"/>
    <property type="match status" value="1"/>
</dbReference>
<sequence>MTAAARLPPRHPLGELFRSASKPHRRPWHAGRVGPATIEASGSAFVLRRAGRHDVDALVALLAADALRAAEFGSTSEERAGYVAAFEAIDADAAQLLVAVDGPDGDVVATMQLTFIPGLSRGGATRMQIEAVRVADSVRGRGLGSAMIAWAVDHARERGARLVQLTSDARRDDAHRFYERLGFTASHVGFKRYL</sequence>
<dbReference type="InterPro" id="IPR050832">
    <property type="entry name" value="Bact_Acetyltransf"/>
</dbReference>
<dbReference type="InterPro" id="IPR016181">
    <property type="entry name" value="Acyl_CoA_acyltransferase"/>
</dbReference>
<organism evidence="5 6">
    <name type="scientific">Agromyces kandeliae</name>
    <dbReference type="NCBI Taxonomy" id="2666141"/>
    <lineage>
        <taxon>Bacteria</taxon>
        <taxon>Bacillati</taxon>
        <taxon>Actinomycetota</taxon>
        <taxon>Actinomycetes</taxon>
        <taxon>Micrococcales</taxon>
        <taxon>Microbacteriaceae</taxon>
        <taxon>Agromyces</taxon>
    </lineage>
</organism>
<proteinExistence type="predicted"/>
<dbReference type="Pfam" id="PF00583">
    <property type="entry name" value="Acetyltransf_1"/>
    <property type="match status" value="1"/>
</dbReference>
<dbReference type="GO" id="GO:0016747">
    <property type="term" value="F:acyltransferase activity, transferring groups other than amino-acyl groups"/>
    <property type="evidence" value="ECO:0007669"/>
    <property type="project" value="InterPro"/>
</dbReference>
<evidence type="ECO:0000256" key="3">
    <source>
        <dbReference type="SAM" id="MobiDB-lite"/>
    </source>
</evidence>
<accession>A0A6L5R3Y1</accession>
<reference evidence="5 6" key="1">
    <citation type="submission" date="2019-11" db="EMBL/GenBank/DDBJ databases">
        <title>Agromyces kandeliae sp. nov., isolated from mangrove soil.</title>
        <authorList>
            <person name="Wang R."/>
        </authorList>
    </citation>
    <scope>NUCLEOTIDE SEQUENCE [LARGE SCALE GENOMIC DNA]</scope>
    <source>
        <strain evidence="5 6">Q22</strain>
    </source>
</reference>
<dbReference type="PANTHER" id="PTHR43877">
    <property type="entry name" value="AMINOALKYLPHOSPHONATE N-ACETYLTRANSFERASE-RELATED-RELATED"/>
    <property type="match status" value="1"/>
</dbReference>
<evidence type="ECO:0000256" key="2">
    <source>
        <dbReference type="ARBA" id="ARBA00023315"/>
    </source>
</evidence>
<comment type="caution">
    <text evidence="5">The sequence shown here is derived from an EMBL/GenBank/DDBJ whole genome shotgun (WGS) entry which is preliminary data.</text>
</comment>
<gene>
    <name evidence="5" type="ORF">GJR97_13325</name>
</gene>
<evidence type="ECO:0000313" key="5">
    <source>
        <dbReference type="EMBL" id="MRX44703.1"/>
    </source>
</evidence>
<feature type="domain" description="N-acetyltransferase" evidence="4">
    <location>
        <begin position="45"/>
        <end position="194"/>
    </location>
</feature>
<name>A0A6L5R3Y1_9MICO</name>
<evidence type="ECO:0000259" key="4">
    <source>
        <dbReference type="PROSITE" id="PS51186"/>
    </source>
</evidence>
<feature type="region of interest" description="Disordered" evidence="3">
    <location>
        <begin position="1"/>
        <end position="32"/>
    </location>
</feature>
<dbReference type="Proteomes" id="UP000476511">
    <property type="component" value="Unassembled WGS sequence"/>
</dbReference>
<dbReference type="CDD" id="cd04301">
    <property type="entry name" value="NAT_SF"/>
    <property type="match status" value="1"/>
</dbReference>
<dbReference type="Gene3D" id="3.40.630.30">
    <property type="match status" value="1"/>
</dbReference>
<dbReference type="AlphaFoldDB" id="A0A6L5R3Y1"/>
<dbReference type="PROSITE" id="PS51186">
    <property type="entry name" value="GNAT"/>
    <property type="match status" value="1"/>
</dbReference>
<keyword evidence="6" id="KW-1185">Reference proteome</keyword>
<dbReference type="InterPro" id="IPR000182">
    <property type="entry name" value="GNAT_dom"/>
</dbReference>
<evidence type="ECO:0000313" key="6">
    <source>
        <dbReference type="Proteomes" id="UP000476511"/>
    </source>
</evidence>
<dbReference type="SUPFAM" id="SSF55729">
    <property type="entry name" value="Acyl-CoA N-acyltransferases (Nat)"/>
    <property type="match status" value="1"/>
</dbReference>
<protein>
    <submittedName>
        <fullName evidence="5">GNAT family N-acetyltransferase</fullName>
    </submittedName>
</protein>
<keyword evidence="1 5" id="KW-0808">Transferase</keyword>